<evidence type="ECO:0000313" key="2">
    <source>
        <dbReference type="Proteomes" id="UP000663865"/>
    </source>
</evidence>
<name>A0A818SGP2_9BILA</name>
<dbReference type="EMBL" id="CAJNYV010004352">
    <property type="protein sequence ID" value="CAF3667221.1"/>
    <property type="molecule type" value="Genomic_DNA"/>
</dbReference>
<proteinExistence type="predicted"/>
<evidence type="ECO:0000313" key="1">
    <source>
        <dbReference type="EMBL" id="CAF3667221.1"/>
    </source>
</evidence>
<organism evidence="1 2">
    <name type="scientific">Rotaria socialis</name>
    <dbReference type="NCBI Taxonomy" id="392032"/>
    <lineage>
        <taxon>Eukaryota</taxon>
        <taxon>Metazoa</taxon>
        <taxon>Spiralia</taxon>
        <taxon>Gnathifera</taxon>
        <taxon>Rotifera</taxon>
        <taxon>Eurotatoria</taxon>
        <taxon>Bdelloidea</taxon>
        <taxon>Philodinida</taxon>
        <taxon>Philodinidae</taxon>
        <taxon>Rotaria</taxon>
    </lineage>
</organism>
<accession>A0A818SGP2</accession>
<comment type="caution">
    <text evidence="1">The sequence shown here is derived from an EMBL/GenBank/DDBJ whole genome shotgun (WGS) entry which is preliminary data.</text>
</comment>
<sequence>MQTEDEYEAKHSRKLQDVHRVLRHSKKDRRKRNVTSTKNQRFYESTQDCHLGIGVHCQELSMNRQESSEEEDLNQRTLLNTASSKYDGKRFTYATGVIPKTMNAYKHNNHLAKSITPSELLHVTPHKMIQCNLAQPKVDMNMYSDLLRAFNYPSMENFKKMMKILETLPYNRHSETNQLFDTAMHHFREYSADSNQYRRLLEIRQKILERSSYGLLLIYNGRFFVMRSTSKHRCLPIIKSHPIIKDDGQLESPRETAVRVAYKAIEYWEVNTGEWRAYNIEEHSEHIRKSVYMECTVEHEINRQKCYRLIGLFVIRLSTEIQFRALHLTKLQVNGEWIPLDADIDQKEYYQLYPFIEYLRNHIGVLLD</sequence>
<protein>
    <submittedName>
        <fullName evidence="1">Uncharacterized protein</fullName>
    </submittedName>
</protein>
<dbReference type="Proteomes" id="UP000663865">
    <property type="component" value="Unassembled WGS sequence"/>
</dbReference>
<reference evidence="1" key="1">
    <citation type="submission" date="2021-02" db="EMBL/GenBank/DDBJ databases">
        <authorList>
            <person name="Nowell W R."/>
        </authorList>
    </citation>
    <scope>NUCLEOTIDE SEQUENCE</scope>
</reference>
<gene>
    <name evidence="1" type="ORF">KIK155_LOCUS24426</name>
</gene>
<dbReference type="AlphaFoldDB" id="A0A818SGP2"/>